<dbReference type="Proteomes" id="UP000186004">
    <property type="component" value="Unassembled WGS sequence"/>
</dbReference>
<evidence type="ECO:0000313" key="1">
    <source>
        <dbReference type="EMBL" id="SIR90271.1"/>
    </source>
</evidence>
<name>A0A1N7EQA1_9ACTN</name>
<gene>
    <name evidence="1" type="ORF">SAMN05444858_12615</name>
</gene>
<organism evidence="1 2">
    <name type="scientific">Micromonospora avicenniae</name>
    <dbReference type="NCBI Taxonomy" id="1198245"/>
    <lineage>
        <taxon>Bacteria</taxon>
        <taxon>Bacillati</taxon>
        <taxon>Actinomycetota</taxon>
        <taxon>Actinomycetes</taxon>
        <taxon>Micromonosporales</taxon>
        <taxon>Micromonosporaceae</taxon>
        <taxon>Micromonospora</taxon>
    </lineage>
</organism>
<reference evidence="1 2" key="1">
    <citation type="submission" date="2017-01" db="EMBL/GenBank/DDBJ databases">
        <authorList>
            <person name="Mah S.A."/>
            <person name="Swanson W.J."/>
            <person name="Moy G.W."/>
            <person name="Vacquier V.D."/>
        </authorList>
    </citation>
    <scope>NUCLEOTIDE SEQUENCE [LARGE SCALE GENOMIC DNA]</scope>
    <source>
        <strain evidence="1 2">DSM 45758</strain>
    </source>
</reference>
<accession>A0A1N7EQA1</accession>
<keyword evidence="2" id="KW-1185">Reference proteome</keyword>
<dbReference type="EMBL" id="FTNF01000026">
    <property type="protein sequence ID" value="SIR90271.1"/>
    <property type="molecule type" value="Genomic_DNA"/>
</dbReference>
<dbReference type="STRING" id="1198245.SAMN05444858_12615"/>
<dbReference type="AlphaFoldDB" id="A0A1N7EQA1"/>
<protein>
    <submittedName>
        <fullName evidence="1">Uncharacterized protein</fullName>
    </submittedName>
</protein>
<sequence>MRGPLADGHVEGRRAMSRPGPIYSASLTALAEAFDSWALLLCDVDAEESHHADEGLLRVGVRSLKL</sequence>
<proteinExistence type="predicted"/>
<evidence type="ECO:0000313" key="2">
    <source>
        <dbReference type="Proteomes" id="UP000186004"/>
    </source>
</evidence>